<feature type="compositionally biased region" description="Low complexity" evidence="2">
    <location>
        <begin position="121"/>
        <end position="138"/>
    </location>
</feature>
<sequence>MSDKNLVKETLALMASSTSREGVQAIRLASHNKIVDIATHKDTAGQEIVLWSDIIMVFRDALYLQYGTKAIPFLKGPDFKVLDPLRIAAIPGATLEVVVDDDDDDESTTTVSKRATLSRGTVQKSKSTKQKSTPQRSTGRSVAPPTPTPPPPIPTTHSSAPQALPLEITLEISPASSYEPTSLGSLFTSPFSKVTPEAPTRTQQRRPRVASNAIQETSTVESLAVATNSQETANNKDQHNATLRNPQYGLVEEALANYNHMEVPAEALKRLEPHKYKNDARNPQCGSDTPTDIQRTNNTNQGQAPQEYGSLDNEEYGDPTKPKSTNETIMWANQGDPEAQVALGNLYRHGNIDLTKNFQAAMDWYLKAAKQGYDMAQYSVGILYYVGEGVQQDYAMAEEWFRKAAAQGGESVVPYMLGKLYEEGHGTQDSPEEAQSWYLMAAARNYIPAQLALGSLLVSGHGGRIPEKDRNYSGAMDWYLKAAHVGDAQAHYEIGRMFDEGVGVVQDDLKARQWYAQASARGHAGAEERLQSLGSKSQAQVESRYGSLKGLFGRLSEGIF</sequence>
<evidence type="ECO:0000313" key="3">
    <source>
        <dbReference type="EMBL" id="KAG9067595.1"/>
    </source>
</evidence>
<dbReference type="SMART" id="SM00671">
    <property type="entry name" value="SEL1"/>
    <property type="match status" value="5"/>
</dbReference>
<dbReference type="InterPro" id="IPR006597">
    <property type="entry name" value="Sel1-like"/>
</dbReference>
<gene>
    <name evidence="3" type="ORF">KI688_012380</name>
</gene>
<dbReference type="Gene3D" id="1.25.40.10">
    <property type="entry name" value="Tetratricopeptide repeat domain"/>
    <property type="match status" value="2"/>
</dbReference>
<feature type="region of interest" description="Disordered" evidence="2">
    <location>
        <begin position="189"/>
        <end position="221"/>
    </location>
</feature>
<comment type="similarity">
    <text evidence="1">Belongs to the sel-1 family.</text>
</comment>
<protein>
    <recommendedName>
        <fullName evidence="5">HCP-like protein</fullName>
    </recommendedName>
</protein>
<dbReference type="Pfam" id="PF08238">
    <property type="entry name" value="Sel1"/>
    <property type="match status" value="5"/>
</dbReference>
<evidence type="ECO:0000313" key="4">
    <source>
        <dbReference type="Proteomes" id="UP000707451"/>
    </source>
</evidence>
<dbReference type="OrthoDB" id="272077at2759"/>
<feature type="compositionally biased region" description="Polar residues" evidence="2">
    <location>
        <begin position="284"/>
        <end position="304"/>
    </location>
</feature>
<feature type="region of interest" description="Disordered" evidence="2">
    <location>
        <begin position="277"/>
        <end position="324"/>
    </location>
</feature>
<proteinExistence type="inferred from homology"/>
<evidence type="ECO:0000256" key="2">
    <source>
        <dbReference type="SAM" id="MobiDB-lite"/>
    </source>
</evidence>
<evidence type="ECO:0000256" key="1">
    <source>
        <dbReference type="ARBA" id="ARBA00038101"/>
    </source>
</evidence>
<dbReference type="SUPFAM" id="SSF81901">
    <property type="entry name" value="HCP-like"/>
    <property type="match status" value="1"/>
</dbReference>
<evidence type="ECO:0008006" key="5">
    <source>
        <dbReference type="Google" id="ProtNLM"/>
    </source>
</evidence>
<dbReference type="EMBL" id="JAHRHY010000008">
    <property type="protein sequence ID" value="KAG9067595.1"/>
    <property type="molecule type" value="Genomic_DNA"/>
</dbReference>
<feature type="region of interest" description="Disordered" evidence="2">
    <location>
        <begin position="101"/>
        <end position="160"/>
    </location>
</feature>
<name>A0A9P7XUM0_9FUNG</name>
<dbReference type="PANTHER" id="PTHR11102">
    <property type="entry name" value="SEL-1-LIKE PROTEIN"/>
    <property type="match status" value="1"/>
</dbReference>
<dbReference type="AlphaFoldDB" id="A0A9P7XUM0"/>
<dbReference type="Proteomes" id="UP000707451">
    <property type="component" value="Unassembled WGS sequence"/>
</dbReference>
<reference evidence="3" key="1">
    <citation type="submission" date="2021-06" db="EMBL/GenBank/DDBJ databases">
        <title>Genome Sequence of Mortierella hyaline Strain SCG-10, a Cold-Adapted, Nitrate-Reducing Fungus Isolated from Soil in Minnesota, USA.</title>
        <authorList>
            <person name="Aldossari N."/>
        </authorList>
    </citation>
    <scope>NUCLEOTIDE SEQUENCE</scope>
    <source>
        <strain evidence="3">SCG-10</strain>
    </source>
</reference>
<comment type="caution">
    <text evidence="3">The sequence shown here is derived from an EMBL/GenBank/DDBJ whole genome shotgun (WGS) entry which is preliminary data.</text>
</comment>
<keyword evidence="4" id="KW-1185">Reference proteome</keyword>
<feature type="compositionally biased region" description="Polar residues" evidence="2">
    <location>
        <begin position="212"/>
        <end position="221"/>
    </location>
</feature>
<dbReference type="InterPro" id="IPR050767">
    <property type="entry name" value="Sel1_AlgK"/>
</dbReference>
<dbReference type="InterPro" id="IPR011990">
    <property type="entry name" value="TPR-like_helical_dom_sf"/>
</dbReference>
<accession>A0A9P7XUM0</accession>
<organism evidence="3 4">
    <name type="scientific">Linnemannia hyalina</name>
    <dbReference type="NCBI Taxonomy" id="64524"/>
    <lineage>
        <taxon>Eukaryota</taxon>
        <taxon>Fungi</taxon>
        <taxon>Fungi incertae sedis</taxon>
        <taxon>Mucoromycota</taxon>
        <taxon>Mortierellomycotina</taxon>
        <taxon>Mortierellomycetes</taxon>
        <taxon>Mortierellales</taxon>
        <taxon>Mortierellaceae</taxon>
        <taxon>Linnemannia</taxon>
    </lineage>
</organism>
<dbReference type="PANTHER" id="PTHR11102:SF160">
    <property type="entry name" value="ERAD-ASSOCIATED E3 UBIQUITIN-PROTEIN LIGASE COMPONENT HRD3"/>
    <property type="match status" value="1"/>
</dbReference>
<feature type="compositionally biased region" description="Pro residues" evidence="2">
    <location>
        <begin position="144"/>
        <end position="154"/>
    </location>
</feature>